<evidence type="ECO:0000313" key="3">
    <source>
        <dbReference type="EMBL" id="MDG3008253.1"/>
    </source>
</evidence>
<gene>
    <name evidence="3" type="ORF">PZE19_31180</name>
</gene>
<dbReference type="InterPro" id="IPR007712">
    <property type="entry name" value="RelE/ParE_toxin"/>
</dbReference>
<reference evidence="3 4" key="1">
    <citation type="submission" date="2023-03" db="EMBL/GenBank/DDBJ databases">
        <title>Paludisphaera mucosa sp. nov. a novel planctomycete from northern fen.</title>
        <authorList>
            <person name="Ivanova A."/>
        </authorList>
    </citation>
    <scope>NUCLEOTIDE SEQUENCE [LARGE SCALE GENOMIC DNA]</scope>
    <source>
        <strain evidence="3 4">Pla2</strain>
    </source>
</reference>
<proteinExistence type="predicted"/>
<dbReference type="NCBIfam" id="TIGR02385">
    <property type="entry name" value="RelE_StbE"/>
    <property type="match status" value="1"/>
</dbReference>
<name>A0ABT6FL02_9BACT</name>
<evidence type="ECO:0000256" key="2">
    <source>
        <dbReference type="SAM" id="MobiDB-lite"/>
    </source>
</evidence>
<evidence type="ECO:0000256" key="1">
    <source>
        <dbReference type="ARBA" id="ARBA00022649"/>
    </source>
</evidence>
<feature type="region of interest" description="Disordered" evidence="2">
    <location>
        <begin position="1"/>
        <end position="24"/>
    </location>
</feature>
<evidence type="ECO:0000313" key="4">
    <source>
        <dbReference type="Proteomes" id="UP001216907"/>
    </source>
</evidence>
<accession>A0ABT6FL02</accession>
<dbReference type="EMBL" id="JARRAG010000004">
    <property type="protein sequence ID" value="MDG3008253.1"/>
    <property type="molecule type" value="Genomic_DNA"/>
</dbReference>
<organism evidence="3 4">
    <name type="scientific">Paludisphaera mucosa</name>
    <dbReference type="NCBI Taxonomy" id="3030827"/>
    <lineage>
        <taxon>Bacteria</taxon>
        <taxon>Pseudomonadati</taxon>
        <taxon>Planctomycetota</taxon>
        <taxon>Planctomycetia</taxon>
        <taxon>Isosphaerales</taxon>
        <taxon>Isosphaeraceae</taxon>
        <taxon>Paludisphaera</taxon>
    </lineage>
</organism>
<comment type="caution">
    <text evidence="3">The sequence shown here is derived from an EMBL/GenBank/DDBJ whole genome shotgun (WGS) entry which is preliminary data.</text>
</comment>
<dbReference type="PANTHER" id="PTHR40588">
    <property type="entry name" value="MRNA INTERFERASE TOXIN YAFQ"/>
    <property type="match status" value="1"/>
</dbReference>
<dbReference type="InterPro" id="IPR004386">
    <property type="entry name" value="Toxin_YafQ-like"/>
</dbReference>
<keyword evidence="4" id="KW-1185">Reference proteome</keyword>
<dbReference type="InterPro" id="IPR035093">
    <property type="entry name" value="RelE/ParE_toxin_dom_sf"/>
</dbReference>
<dbReference type="Gene3D" id="3.30.2310.20">
    <property type="entry name" value="RelE-like"/>
    <property type="match status" value="1"/>
</dbReference>
<dbReference type="PANTHER" id="PTHR40588:SF1">
    <property type="entry name" value="MRNA INTERFERASE TOXIN YAFQ"/>
    <property type="match status" value="1"/>
</dbReference>
<keyword evidence="1" id="KW-1277">Toxin-antitoxin system</keyword>
<dbReference type="Pfam" id="PF15738">
    <property type="entry name" value="YafQ_toxin"/>
    <property type="match status" value="1"/>
</dbReference>
<protein>
    <submittedName>
        <fullName evidence="3">Type II toxin-antitoxin system YafQ family toxin</fullName>
    </submittedName>
</protein>
<dbReference type="SUPFAM" id="SSF143011">
    <property type="entry name" value="RelE-like"/>
    <property type="match status" value="1"/>
</dbReference>
<dbReference type="RefSeq" id="WP_277864580.1">
    <property type="nucleotide sequence ID" value="NZ_JARRAG010000004.1"/>
</dbReference>
<sequence length="108" mass="12508">MARRRKADRREDEPTPAPRPPLTPSLAVRFKRDVRLLESRGKDMAKLRAVMAAIIERRPLDRSRVDHALSGPWKGCRDCHVEPDWILIYELSPTEVVFHRTGTHADLF</sequence>
<dbReference type="Proteomes" id="UP001216907">
    <property type="component" value="Unassembled WGS sequence"/>
</dbReference>